<dbReference type="GO" id="GO:0000160">
    <property type="term" value="P:phosphorelay signal transduction system"/>
    <property type="evidence" value="ECO:0007669"/>
    <property type="project" value="InterPro"/>
</dbReference>
<evidence type="ECO:0000259" key="3">
    <source>
        <dbReference type="PROSITE" id="PS50921"/>
    </source>
</evidence>
<dbReference type="InterPro" id="IPR011006">
    <property type="entry name" value="CheY-like_superfamily"/>
</dbReference>
<dbReference type="PROSITE" id="PS50110">
    <property type="entry name" value="RESPONSE_REGULATORY"/>
    <property type="match status" value="1"/>
</dbReference>
<organism evidence="4 5">
    <name type="scientific">Thiohalobacter thiocyanaticus</name>
    <dbReference type="NCBI Taxonomy" id="585455"/>
    <lineage>
        <taxon>Bacteria</taxon>
        <taxon>Pseudomonadati</taxon>
        <taxon>Pseudomonadota</taxon>
        <taxon>Gammaproteobacteria</taxon>
        <taxon>Thiohalobacterales</taxon>
        <taxon>Thiohalobacteraceae</taxon>
        <taxon>Thiohalobacter</taxon>
    </lineage>
</organism>
<dbReference type="InterPro" id="IPR005561">
    <property type="entry name" value="ANTAR"/>
</dbReference>
<feature type="modified residue" description="4-aspartylphosphate" evidence="1">
    <location>
        <position position="78"/>
    </location>
</feature>
<evidence type="ECO:0000313" key="4">
    <source>
        <dbReference type="EMBL" id="RRQ22576.1"/>
    </source>
</evidence>
<dbReference type="Pfam" id="PF03861">
    <property type="entry name" value="ANTAR"/>
    <property type="match status" value="1"/>
</dbReference>
<dbReference type="AlphaFoldDB" id="A0A426QLN1"/>
<dbReference type="GO" id="GO:0003723">
    <property type="term" value="F:RNA binding"/>
    <property type="evidence" value="ECO:0007669"/>
    <property type="project" value="InterPro"/>
</dbReference>
<proteinExistence type="predicted"/>
<sequence>MPACIGYGTELVSPSLKPSWQCFSYETAVMLIDESEARANLLEDALSAEGYEIVARVRAGINLYDEVEAVAPDIVIIDMGSPDRDMLEQMRTLHDAHPRPVVMFANNDDAHMIRDAVRAGVSAYVVDGLSRERVRPILEVAIARFNEFQQLRQELAQTRTTLEERKLIDRAKGILMDRRGLNESEAYDLLRRKAMDSNSKLVDIARTVLAAVDLLG</sequence>
<dbReference type="Gene3D" id="1.10.10.10">
    <property type="entry name" value="Winged helix-like DNA-binding domain superfamily/Winged helix DNA-binding domain"/>
    <property type="match status" value="1"/>
</dbReference>
<dbReference type="SMART" id="SM01012">
    <property type="entry name" value="ANTAR"/>
    <property type="match status" value="1"/>
</dbReference>
<name>A0A426QLN1_9GAMM</name>
<dbReference type="PANTHER" id="PTHR43367">
    <property type="match status" value="1"/>
</dbReference>
<dbReference type="InterPro" id="IPR001789">
    <property type="entry name" value="Sig_transdc_resp-reg_receiver"/>
</dbReference>
<evidence type="ECO:0000259" key="2">
    <source>
        <dbReference type="PROSITE" id="PS50110"/>
    </source>
</evidence>
<dbReference type="PANTHER" id="PTHR43367:SF1">
    <property type="entry name" value="TWO-COMPONENT RESPONSE REGULATOR-LIKE APRR6-RELATED"/>
    <property type="match status" value="1"/>
</dbReference>
<reference evidence="4 5" key="1">
    <citation type="journal article" date="2010" name="Int. J. Syst. Evol. Microbiol.">
        <title>Thiohalobacter thiocyanaticus gen. nov., sp. nov., a moderately halophilic, sulfur-oxidizing gammaproteobacterium from hypersaline lakes, that utilizes thiocyanate.</title>
        <authorList>
            <person name="Sorokin D.Y."/>
            <person name="Kovaleva O.L."/>
            <person name="Tourova T.P."/>
            <person name="Muyzer G."/>
        </authorList>
    </citation>
    <scope>NUCLEOTIDE SEQUENCE [LARGE SCALE GENOMIC DNA]</scope>
    <source>
        <strain evidence="4 5">Hrh1</strain>
    </source>
</reference>
<accession>A0A426QLN1</accession>
<keyword evidence="1" id="KW-0597">Phosphoprotein</keyword>
<comment type="caution">
    <text evidence="4">The sequence shown here is derived from an EMBL/GenBank/DDBJ whole genome shotgun (WGS) entry which is preliminary data.</text>
</comment>
<gene>
    <name evidence="4" type="ORF">D6C00_11950</name>
</gene>
<dbReference type="PROSITE" id="PS50921">
    <property type="entry name" value="ANTAR"/>
    <property type="match status" value="1"/>
</dbReference>
<dbReference type="EMBL" id="QZMU01000001">
    <property type="protein sequence ID" value="RRQ22576.1"/>
    <property type="molecule type" value="Genomic_DNA"/>
</dbReference>
<dbReference type="SMART" id="SM00448">
    <property type="entry name" value="REC"/>
    <property type="match status" value="1"/>
</dbReference>
<evidence type="ECO:0000256" key="1">
    <source>
        <dbReference type="PROSITE-ProRule" id="PRU00169"/>
    </source>
</evidence>
<feature type="domain" description="Response regulatory" evidence="2">
    <location>
        <begin position="28"/>
        <end position="142"/>
    </location>
</feature>
<dbReference type="Gene3D" id="3.40.50.2300">
    <property type="match status" value="1"/>
</dbReference>
<keyword evidence="5" id="KW-1185">Reference proteome</keyword>
<protein>
    <submittedName>
        <fullName evidence="4">ANTAR domain-containing protein</fullName>
    </submittedName>
</protein>
<dbReference type="OrthoDB" id="9782798at2"/>
<dbReference type="Pfam" id="PF00072">
    <property type="entry name" value="Response_reg"/>
    <property type="match status" value="1"/>
</dbReference>
<dbReference type="Proteomes" id="UP000287798">
    <property type="component" value="Unassembled WGS sequence"/>
</dbReference>
<dbReference type="SUPFAM" id="SSF52172">
    <property type="entry name" value="CheY-like"/>
    <property type="match status" value="1"/>
</dbReference>
<dbReference type="InterPro" id="IPR036388">
    <property type="entry name" value="WH-like_DNA-bd_sf"/>
</dbReference>
<evidence type="ECO:0000313" key="5">
    <source>
        <dbReference type="Proteomes" id="UP000287798"/>
    </source>
</evidence>
<dbReference type="InterPro" id="IPR008327">
    <property type="entry name" value="Sig_transdc_resp-reg_antiterm"/>
</dbReference>
<feature type="domain" description="ANTAR" evidence="3">
    <location>
        <begin position="148"/>
        <end position="209"/>
    </location>
</feature>
<dbReference type="PIRSF" id="PIRSF036382">
    <property type="entry name" value="RR_antiterm"/>
    <property type="match status" value="1"/>
</dbReference>